<comment type="caution">
    <text evidence="1">The sequence shown here is derived from an EMBL/GenBank/DDBJ whole genome shotgun (WGS) entry which is preliminary data.</text>
</comment>
<dbReference type="PANTHER" id="PTHR47326:SF1">
    <property type="entry name" value="HTH PSQ-TYPE DOMAIN-CONTAINING PROTEIN"/>
    <property type="match status" value="1"/>
</dbReference>
<gene>
    <name evidence="1" type="ORF">PR048_028639</name>
</gene>
<dbReference type="PANTHER" id="PTHR47326">
    <property type="entry name" value="TRANSPOSABLE ELEMENT TC3 TRANSPOSASE-LIKE PROTEIN"/>
    <property type="match status" value="1"/>
</dbReference>
<sequence>MDVRDSGFYQDGATAHTARRPMEVLRDMFPGKVMAIRDDLGWSARSPDLALCDFFLCGYFKSKAYTHRPQTLETLKNAIRSEIAVTYAEMAQRVIEAF</sequence>
<reference evidence="1 2" key="1">
    <citation type="submission" date="2023-02" db="EMBL/GenBank/DDBJ databases">
        <title>LHISI_Scaffold_Assembly.</title>
        <authorList>
            <person name="Stuart O.P."/>
            <person name="Cleave R."/>
            <person name="Magrath M.J.L."/>
            <person name="Mikheyev A.S."/>
        </authorList>
    </citation>
    <scope>NUCLEOTIDE SEQUENCE [LARGE SCALE GENOMIC DNA]</scope>
    <source>
        <strain evidence="1">Daus_M_001</strain>
        <tissue evidence="1">Leg muscle</tissue>
    </source>
</reference>
<accession>A0ABQ9GB73</accession>
<dbReference type="EMBL" id="JARBHB010000013">
    <property type="protein sequence ID" value="KAJ8869646.1"/>
    <property type="molecule type" value="Genomic_DNA"/>
</dbReference>
<evidence type="ECO:0000313" key="2">
    <source>
        <dbReference type="Proteomes" id="UP001159363"/>
    </source>
</evidence>
<dbReference type="InterPro" id="IPR036397">
    <property type="entry name" value="RNaseH_sf"/>
</dbReference>
<organism evidence="1 2">
    <name type="scientific">Dryococelus australis</name>
    <dbReference type="NCBI Taxonomy" id="614101"/>
    <lineage>
        <taxon>Eukaryota</taxon>
        <taxon>Metazoa</taxon>
        <taxon>Ecdysozoa</taxon>
        <taxon>Arthropoda</taxon>
        <taxon>Hexapoda</taxon>
        <taxon>Insecta</taxon>
        <taxon>Pterygota</taxon>
        <taxon>Neoptera</taxon>
        <taxon>Polyneoptera</taxon>
        <taxon>Phasmatodea</taxon>
        <taxon>Verophasmatodea</taxon>
        <taxon>Anareolatae</taxon>
        <taxon>Phasmatidae</taxon>
        <taxon>Eurycanthinae</taxon>
        <taxon>Dryococelus</taxon>
    </lineage>
</organism>
<name>A0ABQ9GB73_9NEOP</name>
<keyword evidence="2" id="KW-1185">Reference proteome</keyword>
<dbReference type="Gene3D" id="3.30.420.10">
    <property type="entry name" value="Ribonuclease H-like superfamily/Ribonuclease H"/>
    <property type="match status" value="1"/>
</dbReference>
<evidence type="ECO:0000313" key="1">
    <source>
        <dbReference type="EMBL" id="KAJ8869646.1"/>
    </source>
</evidence>
<protein>
    <recommendedName>
        <fullName evidence="3">Transposase</fullName>
    </recommendedName>
</protein>
<dbReference type="Proteomes" id="UP001159363">
    <property type="component" value="Chromosome 12"/>
</dbReference>
<proteinExistence type="predicted"/>
<evidence type="ECO:0008006" key="3">
    <source>
        <dbReference type="Google" id="ProtNLM"/>
    </source>
</evidence>